<dbReference type="SUPFAM" id="SSF161098">
    <property type="entry name" value="MetI-like"/>
    <property type="match status" value="1"/>
</dbReference>
<keyword evidence="2" id="KW-0813">Transport</keyword>
<feature type="transmembrane region" description="Helical" evidence="7">
    <location>
        <begin position="182"/>
        <end position="202"/>
    </location>
</feature>
<dbReference type="CDD" id="cd06261">
    <property type="entry name" value="TM_PBP2"/>
    <property type="match status" value="1"/>
</dbReference>
<gene>
    <name evidence="9" type="ORF">MUG84_03740</name>
</gene>
<dbReference type="PROSITE" id="PS50928">
    <property type="entry name" value="ABC_TM1"/>
    <property type="match status" value="1"/>
</dbReference>
<feature type="domain" description="ABC transmembrane type-1" evidence="8">
    <location>
        <begin position="94"/>
        <end position="293"/>
    </location>
</feature>
<dbReference type="Proteomes" id="UP001139347">
    <property type="component" value="Unassembled WGS sequence"/>
</dbReference>
<evidence type="ECO:0000256" key="1">
    <source>
        <dbReference type="ARBA" id="ARBA00004651"/>
    </source>
</evidence>
<dbReference type="PANTHER" id="PTHR43227">
    <property type="entry name" value="BLL4140 PROTEIN"/>
    <property type="match status" value="1"/>
</dbReference>
<proteinExistence type="predicted"/>
<evidence type="ECO:0000256" key="4">
    <source>
        <dbReference type="ARBA" id="ARBA00022692"/>
    </source>
</evidence>
<feature type="transmembrane region" description="Helical" evidence="7">
    <location>
        <begin position="273"/>
        <end position="295"/>
    </location>
</feature>
<dbReference type="GO" id="GO:0005886">
    <property type="term" value="C:plasma membrane"/>
    <property type="evidence" value="ECO:0007669"/>
    <property type="project" value="UniProtKB-SubCell"/>
</dbReference>
<evidence type="ECO:0000256" key="6">
    <source>
        <dbReference type="ARBA" id="ARBA00023136"/>
    </source>
</evidence>
<keyword evidence="6 7" id="KW-0472">Membrane</keyword>
<evidence type="ECO:0000256" key="3">
    <source>
        <dbReference type="ARBA" id="ARBA00022475"/>
    </source>
</evidence>
<dbReference type="InterPro" id="IPR000515">
    <property type="entry name" value="MetI-like"/>
</dbReference>
<dbReference type="EMBL" id="JALIRP010000001">
    <property type="protein sequence ID" value="MCJ8010857.1"/>
    <property type="molecule type" value="Genomic_DNA"/>
</dbReference>
<dbReference type="AlphaFoldDB" id="A0A9X1WK81"/>
<keyword evidence="4 7" id="KW-0812">Transmembrane</keyword>
<evidence type="ECO:0000256" key="2">
    <source>
        <dbReference type="ARBA" id="ARBA00022448"/>
    </source>
</evidence>
<feature type="transmembrane region" description="Helical" evidence="7">
    <location>
        <begin position="127"/>
        <end position="145"/>
    </location>
</feature>
<dbReference type="Gene3D" id="1.10.3720.10">
    <property type="entry name" value="MetI-like"/>
    <property type="match status" value="1"/>
</dbReference>
<accession>A0A9X1WK81</accession>
<reference evidence="9" key="1">
    <citation type="submission" date="2022-04" db="EMBL/GenBank/DDBJ databases">
        <title>Paenibacillus mangrovi sp. nov., a novel endophytic bacterium isolated from bark of Kandelia candel.</title>
        <authorList>
            <person name="Tuo L."/>
        </authorList>
    </citation>
    <scope>NUCLEOTIDE SEQUENCE</scope>
    <source>
        <strain evidence="9">KQZ6P-2</strain>
    </source>
</reference>
<feature type="transmembrane region" description="Helical" evidence="7">
    <location>
        <begin position="97"/>
        <end position="120"/>
    </location>
</feature>
<evidence type="ECO:0000256" key="5">
    <source>
        <dbReference type="ARBA" id="ARBA00022989"/>
    </source>
</evidence>
<name>A0A9X1WK81_9BACL</name>
<evidence type="ECO:0000256" key="7">
    <source>
        <dbReference type="SAM" id="Phobius"/>
    </source>
</evidence>
<keyword evidence="3" id="KW-1003">Cell membrane</keyword>
<dbReference type="RefSeq" id="WP_244720198.1">
    <property type="nucleotide sequence ID" value="NZ_JALIRP010000001.1"/>
</dbReference>
<evidence type="ECO:0000313" key="10">
    <source>
        <dbReference type="Proteomes" id="UP001139347"/>
    </source>
</evidence>
<organism evidence="9 10">
    <name type="scientific">Paenibacillus mangrovi</name>
    <dbReference type="NCBI Taxonomy" id="2931978"/>
    <lineage>
        <taxon>Bacteria</taxon>
        <taxon>Bacillati</taxon>
        <taxon>Bacillota</taxon>
        <taxon>Bacilli</taxon>
        <taxon>Bacillales</taxon>
        <taxon>Paenibacillaceae</taxon>
        <taxon>Paenibacillus</taxon>
    </lineage>
</organism>
<dbReference type="PANTHER" id="PTHR43227:SF3">
    <property type="entry name" value="BINDING-PROTEIN-DEPENDENT TRANSPORT SYSTEMS INNER MEMBRANE COMPONENT"/>
    <property type="match status" value="1"/>
</dbReference>
<dbReference type="InterPro" id="IPR035906">
    <property type="entry name" value="MetI-like_sf"/>
</dbReference>
<comment type="subcellular location">
    <subcellularLocation>
        <location evidence="1">Cell membrane</location>
        <topology evidence="1">Multi-pass membrane protein</topology>
    </subcellularLocation>
</comment>
<comment type="caution">
    <text evidence="9">The sequence shown here is derived from an EMBL/GenBank/DDBJ whole genome shotgun (WGS) entry which is preliminary data.</text>
</comment>
<protein>
    <submittedName>
        <fullName evidence="9">Sugar ABC transporter permease</fullName>
    </submittedName>
</protein>
<dbReference type="InterPro" id="IPR050809">
    <property type="entry name" value="UgpAE/MalFG_permease"/>
</dbReference>
<feature type="transmembrane region" description="Helical" evidence="7">
    <location>
        <begin position="233"/>
        <end position="252"/>
    </location>
</feature>
<keyword evidence="10" id="KW-1185">Reference proteome</keyword>
<evidence type="ECO:0000259" key="8">
    <source>
        <dbReference type="PROSITE" id="PS50928"/>
    </source>
</evidence>
<evidence type="ECO:0000313" key="9">
    <source>
        <dbReference type="EMBL" id="MCJ8010857.1"/>
    </source>
</evidence>
<dbReference type="GO" id="GO:0055085">
    <property type="term" value="P:transmembrane transport"/>
    <property type="evidence" value="ECO:0007669"/>
    <property type="project" value="InterPro"/>
</dbReference>
<sequence length="305" mass="34793">MITETKKGKVEPKIIKPVKTRLSLKSKQSWTGILFISPWIIGFLAFFAYPLYRTVFMSFHNVSFGLKTGWRYKWVGMENYQRIMFEETDFVVAAQNFFVQTLLYVPVIIALSIIIAVLLNQKIKGKIIFRLLFFLPVIILSGKLMENMDTYGGMSLTANEFILESLYMIIPSKDVVLLITSLFELIVQLLWFSAVPILIFLASLQKISKEIYEAASIDGASPWSSFWKITLPMVYPLVSVCVIYVVVFLANFETNPINSIIMQSKYDGSRREGYASALSILYSLVQLAVIAILYYSTHSRSTKGR</sequence>
<keyword evidence="5 7" id="KW-1133">Transmembrane helix</keyword>
<feature type="transmembrane region" description="Helical" evidence="7">
    <location>
        <begin position="29"/>
        <end position="52"/>
    </location>
</feature>